<keyword evidence="4" id="KW-0964">Secreted</keyword>
<organism evidence="13 14">
    <name type="scientific">Nephila pilipes</name>
    <name type="common">Giant wood spider</name>
    <name type="synonym">Nephila maculata</name>
    <dbReference type="NCBI Taxonomy" id="299642"/>
    <lineage>
        <taxon>Eukaryota</taxon>
        <taxon>Metazoa</taxon>
        <taxon>Ecdysozoa</taxon>
        <taxon>Arthropoda</taxon>
        <taxon>Chelicerata</taxon>
        <taxon>Arachnida</taxon>
        <taxon>Araneae</taxon>
        <taxon>Araneomorphae</taxon>
        <taxon>Entelegynae</taxon>
        <taxon>Araneoidea</taxon>
        <taxon>Nephilidae</taxon>
        <taxon>Nephila</taxon>
    </lineage>
</organism>
<dbReference type="GO" id="GO:0005576">
    <property type="term" value="C:extracellular region"/>
    <property type="evidence" value="ECO:0007669"/>
    <property type="project" value="UniProtKB-SubCell"/>
</dbReference>
<feature type="repeat" description="ANK" evidence="12">
    <location>
        <begin position="46"/>
        <end position="80"/>
    </location>
</feature>
<dbReference type="SMART" id="SM00248">
    <property type="entry name" value="ANK"/>
    <property type="match status" value="8"/>
</dbReference>
<feature type="repeat" description="ANK" evidence="12">
    <location>
        <begin position="115"/>
        <end position="147"/>
    </location>
</feature>
<keyword evidence="9" id="KW-0638">Presynaptic neurotoxin</keyword>
<feature type="repeat" description="ANK" evidence="12">
    <location>
        <begin position="81"/>
        <end position="114"/>
    </location>
</feature>
<dbReference type="InterPro" id="IPR002110">
    <property type="entry name" value="Ankyrin_rpt"/>
</dbReference>
<feature type="repeat" description="ANK" evidence="12">
    <location>
        <begin position="184"/>
        <end position="216"/>
    </location>
</feature>
<gene>
    <name evidence="13" type="primary">ANK1_10</name>
    <name evidence="13" type="ORF">NPIL_569111</name>
</gene>
<keyword evidence="14" id="KW-1185">Reference proteome</keyword>
<dbReference type="AlphaFoldDB" id="A0A8X6N2G0"/>
<evidence type="ECO:0000256" key="6">
    <source>
        <dbReference type="ARBA" id="ARBA00022656"/>
    </source>
</evidence>
<dbReference type="EMBL" id="BMAW01099649">
    <property type="protein sequence ID" value="GFS91031.1"/>
    <property type="molecule type" value="Genomic_DNA"/>
</dbReference>
<evidence type="ECO:0000256" key="7">
    <source>
        <dbReference type="ARBA" id="ARBA00022699"/>
    </source>
</evidence>
<name>A0A8X6N2G0_NEPPI</name>
<keyword evidence="8" id="KW-0677">Repeat</keyword>
<dbReference type="Pfam" id="PF12796">
    <property type="entry name" value="Ank_2"/>
    <property type="match status" value="2"/>
</dbReference>
<dbReference type="GO" id="GO:0006887">
    <property type="term" value="P:exocytosis"/>
    <property type="evidence" value="ECO:0007669"/>
    <property type="project" value="UniProtKB-KW"/>
</dbReference>
<dbReference type="Proteomes" id="UP000887013">
    <property type="component" value="Unassembled WGS sequence"/>
</dbReference>
<dbReference type="GO" id="GO:0090729">
    <property type="term" value="F:toxin activity"/>
    <property type="evidence" value="ECO:0007669"/>
    <property type="project" value="UniProtKB-KW"/>
</dbReference>
<keyword evidence="6" id="KW-0800">Toxin</keyword>
<evidence type="ECO:0000256" key="9">
    <source>
        <dbReference type="ARBA" id="ARBA00023028"/>
    </source>
</evidence>
<sequence length="429" mass="49683">MFCFIIRRRKKKDEALAKYIMKGNPHPHTIRFMINRGARVNARDNHSNSMLHLVMRHCKDNIQVVRMMLKSGADPNAVSVVKKTPLRMAIKYRQDISVIKELINYGADVNCQDRHLNTPLHVAVIKKLHYVVNILLQHKANVNIANDNENSVLHACVLLNDFQTLKKILHYKNLKIDLEAKNRFKETPLMCAVKGDNLKIVSELLLFGASVATTDGTGSTLLHAALMKSPPNLELVDELLRYNADIYFLNNDISSPVHLAVNKYYEPELDNFVSTKALIKYDVLQNGDRTFQFSHHIGTRPGIYSKLEKFCEACLYEVGRMKSEFIDINFTLHEFVIQCLNKRAILVNKTNYKTSIIDRILRVFRRYPIYQDIIITCVEKKYLLRKITDIRLRAKVRKEERLITLDFDSLYIICDYLSNSDILNLIEAF</sequence>
<keyword evidence="11" id="KW-0472">Membrane</keyword>
<dbReference type="Gene3D" id="1.25.40.20">
    <property type="entry name" value="Ankyrin repeat-containing domain"/>
    <property type="match status" value="2"/>
</dbReference>
<evidence type="ECO:0000256" key="10">
    <source>
        <dbReference type="ARBA" id="ARBA00023043"/>
    </source>
</evidence>
<dbReference type="OrthoDB" id="6431538at2759"/>
<dbReference type="Pfam" id="PF00023">
    <property type="entry name" value="Ank"/>
    <property type="match status" value="1"/>
</dbReference>
<keyword evidence="5" id="KW-1052">Target cell membrane</keyword>
<protein>
    <submittedName>
        <fullName evidence="13">Ankyrin-1</fullName>
    </submittedName>
</protein>
<evidence type="ECO:0000313" key="14">
    <source>
        <dbReference type="Proteomes" id="UP000887013"/>
    </source>
</evidence>
<dbReference type="GO" id="GO:0044231">
    <property type="term" value="C:host cell presynaptic membrane"/>
    <property type="evidence" value="ECO:0007669"/>
    <property type="project" value="UniProtKB-KW"/>
</dbReference>
<evidence type="ECO:0000313" key="13">
    <source>
        <dbReference type="EMBL" id="GFS91031.1"/>
    </source>
</evidence>
<dbReference type="InterPro" id="IPR036770">
    <property type="entry name" value="Ankyrin_rpt-contain_sf"/>
</dbReference>
<evidence type="ECO:0000256" key="4">
    <source>
        <dbReference type="ARBA" id="ARBA00022525"/>
    </source>
</evidence>
<keyword evidence="3" id="KW-0268">Exocytosis</keyword>
<keyword evidence="7" id="KW-0528">Neurotoxin</keyword>
<proteinExistence type="predicted"/>
<dbReference type="GO" id="GO:0044218">
    <property type="term" value="C:other organism cell membrane"/>
    <property type="evidence" value="ECO:0007669"/>
    <property type="project" value="UniProtKB-KW"/>
</dbReference>
<reference evidence="13" key="1">
    <citation type="submission" date="2020-08" db="EMBL/GenBank/DDBJ databases">
        <title>Multicomponent nature underlies the extraordinary mechanical properties of spider dragline silk.</title>
        <authorList>
            <person name="Kono N."/>
            <person name="Nakamura H."/>
            <person name="Mori M."/>
            <person name="Yoshida Y."/>
            <person name="Ohtoshi R."/>
            <person name="Malay A.D."/>
            <person name="Moran D.A.P."/>
            <person name="Tomita M."/>
            <person name="Numata K."/>
            <person name="Arakawa K."/>
        </authorList>
    </citation>
    <scope>NUCLEOTIDE SEQUENCE</scope>
</reference>
<dbReference type="SUPFAM" id="SSF48403">
    <property type="entry name" value="Ankyrin repeat"/>
    <property type="match status" value="1"/>
</dbReference>
<comment type="subcellular location">
    <subcellularLocation>
        <location evidence="2">Secreted</location>
    </subcellularLocation>
    <subcellularLocation>
        <location evidence="1">Target cell membrane</location>
    </subcellularLocation>
</comment>
<comment type="caution">
    <text evidence="13">The sequence shown here is derived from an EMBL/GenBank/DDBJ whole genome shotgun (WGS) entry which is preliminary data.</text>
</comment>
<evidence type="ECO:0000256" key="12">
    <source>
        <dbReference type="PROSITE-ProRule" id="PRU00023"/>
    </source>
</evidence>
<evidence type="ECO:0000256" key="1">
    <source>
        <dbReference type="ARBA" id="ARBA00004175"/>
    </source>
</evidence>
<accession>A0A8X6N2G0</accession>
<evidence type="ECO:0000256" key="2">
    <source>
        <dbReference type="ARBA" id="ARBA00004613"/>
    </source>
</evidence>
<evidence type="ECO:0000256" key="11">
    <source>
        <dbReference type="ARBA" id="ARBA00023298"/>
    </source>
</evidence>
<dbReference type="PROSITE" id="PS50088">
    <property type="entry name" value="ANK_REPEAT"/>
    <property type="match status" value="5"/>
</dbReference>
<feature type="repeat" description="ANK" evidence="12">
    <location>
        <begin position="217"/>
        <end position="251"/>
    </location>
</feature>
<evidence type="ECO:0000256" key="3">
    <source>
        <dbReference type="ARBA" id="ARBA00022483"/>
    </source>
</evidence>
<keyword evidence="11" id="KW-1053">Target membrane</keyword>
<dbReference type="PANTHER" id="PTHR24171">
    <property type="entry name" value="ANKYRIN REPEAT DOMAIN-CONTAINING PROTEIN 39-RELATED"/>
    <property type="match status" value="1"/>
</dbReference>
<keyword evidence="10 12" id="KW-0040">ANK repeat</keyword>
<evidence type="ECO:0000256" key="8">
    <source>
        <dbReference type="ARBA" id="ARBA00022737"/>
    </source>
</evidence>
<evidence type="ECO:0000256" key="5">
    <source>
        <dbReference type="ARBA" id="ARBA00022537"/>
    </source>
</evidence>
<dbReference type="PROSITE" id="PS50297">
    <property type="entry name" value="ANK_REP_REGION"/>
    <property type="match status" value="2"/>
</dbReference>